<evidence type="ECO:0000313" key="18">
    <source>
        <dbReference type="EMBL" id="KAG9326489.1"/>
    </source>
</evidence>
<keyword evidence="15" id="KW-0472">Membrane</keyword>
<dbReference type="AlphaFoldDB" id="A0A9P8AC24"/>
<dbReference type="GO" id="GO:0046461">
    <property type="term" value="P:neutral lipid catabolic process"/>
    <property type="evidence" value="ECO:0007669"/>
    <property type="project" value="TreeGrafter"/>
</dbReference>
<evidence type="ECO:0000256" key="14">
    <source>
        <dbReference type="ARBA" id="ARBA00023098"/>
    </source>
</evidence>
<evidence type="ECO:0000256" key="16">
    <source>
        <dbReference type="ARBA" id="ARBA00023180"/>
    </source>
</evidence>
<evidence type="ECO:0000256" key="7">
    <source>
        <dbReference type="ARBA" id="ARBA00022692"/>
    </source>
</evidence>
<evidence type="ECO:0000256" key="11">
    <source>
        <dbReference type="ARBA" id="ARBA00022968"/>
    </source>
</evidence>
<evidence type="ECO:0000256" key="17">
    <source>
        <dbReference type="ARBA" id="ARBA00029828"/>
    </source>
</evidence>
<name>A0A9P8AC24_MORAP</name>
<comment type="catalytic activity">
    <reaction evidence="1">
        <text>a triacylglycerol + H2O = a diacylglycerol + a fatty acid + H(+)</text>
        <dbReference type="Rhea" id="RHEA:12044"/>
        <dbReference type="ChEBI" id="CHEBI:15377"/>
        <dbReference type="ChEBI" id="CHEBI:15378"/>
        <dbReference type="ChEBI" id="CHEBI:17855"/>
        <dbReference type="ChEBI" id="CHEBI:18035"/>
        <dbReference type="ChEBI" id="CHEBI:28868"/>
        <dbReference type="EC" id="3.1.1.3"/>
    </reaction>
</comment>
<keyword evidence="13" id="KW-0072">Autophagy</keyword>
<dbReference type="InterPro" id="IPR050805">
    <property type="entry name" value="ATG15_Lipase"/>
</dbReference>
<comment type="subcellular location">
    <subcellularLocation>
        <location evidence="3">Endosome</location>
        <location evidence="3">Multivesicular body membrane</location>
        <topology evidence="3">Single-pass type II membrane protein</topology>
    </subcellularLocation>
    <subcellularLocation>
        <location evidence="2">Prevacuolar compartment membrane</location>
        <topology evidence="2">Single-pass type II membrane protein</topology>
    </subcellularLocation>
</comment>
<keyword evidence="10" id="KW-0442">Lipid degradation</keyword>
<sequence length="366" mass="40199">MDLSRTDILLSELLTGESLTHRLKVKTTTTLKPKRPRLQQDRHGKLRSQGFRSLGLTEDQSFGPGSWTREVVDAPDVTDKETIVQLSKMNYNSYTEVASPGWYDLEGNWSVNSTFGWEEDGVRGHVFSSADNSTLIVAIKGTSAAILGGGGGTATRDKTNDNLLFSCCCAKVDLTWRGVCDCHTGGSKCNQNCLEDSVSSDNAYYNIAMTILWAVQDMYPDTKVWLTGHSLGGGLGALLGLTFGVPTVTFEVPGDRLAAQRLHLPGPPAINWDDFPLFHVGHTADPIFQGVCNGPRSACYYSGFALESKCHTGRTCVYDPVAEDNWRVDIRTHRLFDTIEGVLKVKEVPKCQQEVGCVDCSNWEFS</sequence>
<organism evidence="18 19">
    <name type="scientific">Mortierella alpina</name>
    <name type="common">Oleaginous fungus</name>
    <name type="synonym">Mortierella renispora</name>
    <dbReference type="NCBI Taxonomy" id="64518"/>
    <lineage>
        <taxon>Eukaryota</taxon>
        <taxon>Fungi</taxon>
        <taxon>Fungi incertae sedis</taxon>
        <taxon>Mucoromycota</taxon>
        <taxon>Mortierellomycotina</taxon>
        <taxon>Mortierellomycetes</taxon>
        <taxon>Mortierellales</taxon>
        <taxon>Mortierellaceae</taxon>
        <taxon>Mortierella</taxon>
    </lineage>
</organism>
<dbReference type="GO" id="GO:0006660">
    <property type="term" value="P:phosphatidylserine catabolic process"/>
    <property type="evidence" value="ECO:0007669"/>
    <property type="project" value="TreeGrafter"/>
</dbReference>
<evidence type="ECO:0000256" key="8">
    <source>
        <dbReference type="ARBA" id="ARBA00022753"/>
    </source>
</evidence>
<keyword evidence="8" id="KW-0967">Endosome</keyword>
<evidence type="ECO:0000256" key="9">
    <source>
        <dbReference type="ARBA" id="ARBA00022801"/>
    </source>
</evidence>
<evidence type="ECO:0000256" key="4">
    <source>
        <dbReference type="ARBA" id="ARBA00010701"/>
    </source>
</evidence>
<evidence type="ECO:0000256" key="15">
    <source>
        <dbReference type="ARBA" id="ARBA00023136"/>
    </source>
</evidence>
<dbReference type="GO" id="GO:0004620">
    <property type="term" value="F:phospholipase activity"/>
    <property type="evidence" value="ECO:0007669"/>
    <property type="project" value="TreeGrafter"/>
</dbReference>
<comment type="caution">
    <text evidence="18">The sequence shown here is derived from an EMBL/GenBank/DDBJ whole genome shotgun (WGS) entry which is preliminary data.</text>
</comment>
<evidence type="ECO:0000256" key="13">
    <source>
        <dbReference type="ARBA" id="ARBA00023006"/>
    </source>
</evidence>
<dbReference type="Pfam" id="PF26363">
    <property type="entry name" value="Phospholipase-like"/>
    <property type="match status" value="1"/>
</dbReference>
<dbReference type="PANTHER" id="PTHR47175">
    <property type="entry name" value="LIPASE ATG15-RELATED"/>
    <property type="match status" value="1"/>
</dbReference>
<evidence type="ECO:0000256" key="12">
    <source>
        <dbReference type="ARBA" id="ARBA00022989"/>
    </source>
</evidence>
<keyword evidence="16" id="KW-0325">Glycoprotein</keyword>
<keyword evidence="9" id="KW-0378">Hydrolase</keyword>
<reference evidence="18" key="1">
    <citation type="submission" date="2021-07" db="EMBL/GenBank/DDBJ databases">
        <title>Draft genome of Mortierella alpina, strain LL118, isolated from an aspen leaf litter sample.</title>
        <authorList>
            <person name="Yang S."/>
            <person name="Vinatzer B.A."/>
        </authorList>
    </citation>
    <scope>NUCLEOTIDE SEQUENCE</scope>
    <source>
        <strain evidence="18">LL118</strain>
    </source>
</reference>
<evidence type="ECO:0000256" key="3">
    <source>
        <dbReference type="ARBA" id="ARBA00004343"/>
    </source>
</evidence>
<gene>
    <name evidence="18" type="ORF">KVV02_007638</name>
</gene>
<dbReference type="GO" id="GO:0034496">
    <property type="term" value="P:multivesicular body membrane disassembly"/>
    <property type="evidence" value="ECO:0007669"/>
    <property type="project" value="TreeGrafter"/>
</dbReference>
<dbReference type="InterPro" id="IPR029058">
    <property type="entry name" value="AB_hydrolase_fold"/>
</dbReference>
<dbReference type="Proteomes" id="UP000717515">
    <property type="component" value="Unassembled WGS sequence"/>
</dbReference>
<proteinExistence type="inferred from homology"/>
<evidence type="ECO:0000256" key="5">
    <source>
        <dbReference type="ARBA" id="ARBA00011137"/>
    </source>
</evidence>
<dbReference type="GO" id="GO:0034727">
    <property type="term" value="P:piecemeal microautophagy of the nucleus"/>
    <property type="evidence" value="ECO:0007669"/>
    <property type="project" value="TreeGrafter"/>
</dbReference>
<keyword evidence="11" id="KW-0735">Signal-anchor</keyword>
<comment type="subunit">
    <text evidence="5">Binds to both phosphatidylinositol (PI) and phosphatidylinositol 3,5-bisphosphate (PIP2).</text>
</comment>
<dbReference type="SUPFAM" id="SSF53474">
    <property type="entry name" value="alpha/beta-Hydrolases"/>
    <property type="match status" value="1"/>
</dbReference>
<dbReference type="PANTHER" id="PTHR47175:SF2">
    <property type="entry name" value="LIPASE ATG15-RELATED"/>
    <property type="match status" value="1"/>
</dbReference>
<keyword evidence="12" id="KW-1133">Transmembrane helix</keyword>
<evidence type="ECO:0000256" key="2">
    <source>
        <dbReference type="ARBA" id="ARBA00004270"/>
    </source>
</evidence>
<evidence type="ECO:0000256" key="1">
    <source>
        <dbReference type="ARBA" id="ARBA00001024"/>
    </source>
</evidence>
<keyword evidence="14" id="KW-0443">Lipid metabolism</keyword>
<dbReference type="GO" id="GO:0004806">
    <property type="term" value="F:triacylglycerol lipase activity"/>
    <property type="evidence" value="ECO:0007669"/>
    <property type="project" value="UniProtKB-EC"/>
</dbReference>
<comment type="similarity">
    <text evidence="4">Belongs to the AB hydrolase superfamily. Lipase family.</text>
</comment>
<dbReference type="Gene3D" id="3.40.50.1820">
    <property type="entry name" value="alpha/beta hydrolase"/>
    <property type="match status" value="1"/>
</dbReference>
<dbReference type="EMBL" id="JAIFTL010000018">
    <property type="protein sequence ID" value="KAG9326489.1"/>
    <property type="molecule type" value="Genomic_DNA"/>
</dbReference>
<dbReference type="GO" id="GO:0032585">
    <property type="term" value="C:multivesicular body membrane"/>
    <property type="evidence" value="ECO:0007669"/>
    <property type="project" value="UniProtKB-SubCell"/>
</dbReference>
<keyword evidence="7" id="KW-0812">Transmembrane</keyword>
<protein>
    <recommendedName>
        <fullName evidence="6">triacylglycerol lipase</fullName>
        <ecNumber evidence="6">3.1.1.3</ecNumber>
    </recommendedName>
    <alternativeName>
        <fullName evidence="17">Autophagy-related protein 15</fullName>
    </alternativeName>
</protein>
<dbReference type="GO" id="GO:0005775">
    <property type="term" value="C:vacuolar lumen"/>
    <property type="evidence" value="ECO:0007669"/>
    <property type="project" value="TreeGrafter"/>
</dbReference>
<evidence type="ECO:0000313" key="19">
    <source>
        <dbReference type="Proteomes" id="UP000717515"/>
    </source>
</evidence>
<evidence type="ECO:0000256" key="6">
    <source>
        <dbReference type="ARBA" id="ARBA00013279"/>
    </source>
</evidence>
<dbReference type="EC" id="3.1.1.3" evidence="6"/>
<evidence type="ECO:0000256" key="10">
    <source>
        <dbReference type="ARBA" id="ARBA00022963"/>
    </source>
</evidence>
<accession>A0A9P8AC24</accession>